<dbReference type="SMART" id="SM00388">
    <property type="entry name" value="HisKA"/>
    <property type="match status" value="1"/>
</dbReference>
<dbReference type="RefSeq" id="WP_097011676.1">
    <property type="nucleotide sequence ID" value="NZ_LT907975.1"/>
</dbReference>
<keyword evidence="4" id="KW-0902">Two-component regulatory system</keyword>
<dbReference type="Gene3D" id="3.30.565.10">
    <property type="entry name" value="Histidine kinase-like ATPase, C-terminal domain"/>
    <property type="match status" value="1"/>
</dbReference>
<dbReference type="SMART" id="SM00448">
    <property type="entry name" value="REC"/>
    <property type="match status" value="1"/>
</dbReference>
<feature type="coiled-coil region" evidence="6">
    <location>
        <begin position="165"/>
        <end position="192"/>
    </location>
</feature>
<dbReference type="CDD" id="cd17546">
    <property type="entry name" value="REC_hyHK_CKI1_RcsC-like"/>
    <property type="match status" value="1"/>
</dbReference>
<name>A0A2C8F8C1_9BACT</name>
<dbReference type="InterPro" id="IPR036890">
    <property type="entry name" value="HATPase_C_sf"/>
</dbReference>
<keyword evidence="10" id="KW-0418">Kinase</keyword>
<dbReference type="InterPro" id="IPR004358">
    <property type="entry name" value="Sig_transdc_His_kin-like_C"/>
</dbReference>
<dbReference type="Pfam" id="PF00072">
    <property type="entry name" value="Response_reg"/>
    <property type="match status" value="1"/>
</dbReference>
<feature type="domain" description="Response regulatory" evidence="8">
    <location>
        <begin position="470"/>
        <end position="589"/>
    </location>
</feature>
<evidence type="ECO:0000256" key="1">
    <source>
        <dbReference type="ARBA" id="ARBA00000085"/>
    </source>
</evidence>
<dbReference type="Gene3D" id="1.10.287.130">
    <property type="match status" value="1"/>
</dbReference>
<dbReference type="PRINTS" id="PR00344">
    <property type="entry name" value="BCTRLSENSOR"/>
</dbReference>
<dbReference type="InterPro" id="IPR011006">
    <property type="entry name" value="CheY-like_superfamily"/>
</dbReference>
<dbReference type="Gene3D" id="3.30.450.20">
    <property type="entry name" value="PAS domain"/>
    <property type="match status" value="1"/>
</dbReference>
<dbReference type="InterPro" id="IPR036097">
    <property type="entry name" value="HisK_dim/P_sf"/>
</dbReference>
<proteinExistence type="predicted"/>
<dbReference type="KEGG" id="pprf:DPRO_1757"/>
<dbReference type="Pfam" id="PF00512">
    <property type="entry name" value="HisKA"/>
    <property type="match status" value="1"/>
</dbReference>
<dbReference type="InterPro" id="IPR035965">
    <property type="entry name" value="PAS-like_dom_sf"/>
</dbReference>
<dbReference type="SUPFAM" id="SSF55785">
    <property type="entry name" value="PYP-like sensor domain (PAS domain)"/>
    <property type="match status" value="1"/>
</dbReference>
<sequence length="593" mass="66668">MPEHSDSTESLRAEIRDLQKTMDSLRSAKDSLQHELSELKNLGEYSLALYSVKDFGVYRLQVAPDQLHNARVVMASDSICDLVGIEDKMDFDSYFKNVHPDDLEELVQNSNTQCYAEEINFGATFRLLHPIKGLRWLHVRAWGAICQQAGHCAYSNGIVFDITEQKQAEHELAQINRELENHVEERTAALAKACIEAEDANVAKSEFLTNMSHEIRTPINVMLGIGQVLQETNLTSIQQQCVNLLETSGLRLLDLISDIIDISKIETGIIKLEYKPYDLHQTVMDVGRMMRVEAEQKSLNFNINLPPDMPGQVFGDARRLRQILINLLANAIKYTPEGEVSLRIAKRYEHDNTVHMDFIIQDTGVGIDKEDQQNIFERFVQADASTSRVGQGSGLGLTIANSLARLMGGSIELESDLGKGSTFMLRLPMTVHSGHDIKPSQAEPSINPTYEAYVPATEPVIEPDKLPPLDVLIVEDDESNRMLMQLFLEDTPLSLTFANNGREALAAVEEQRYDAIIMDMQMPLMDGYETTPRIRDLERTNEWPPMKIISLTANSMIGEKARCLASGCDEYMTKPVRRSDLYTMLSTVVSNQS</sequence>
<gene>
    <name evidence="10" type="ORF">DPRO_1757</name>
</gene>
<evidence type="ECO:0000256" key="5">
    <source>
        <dbReference type="PROSITE-ProRule" id="PRU00169"/>
    </source>
</evidence>
<dbReference type="InterPro" id="IPR003661">
    <property type="entry name" value="HisK_dim/P_dom"/>
</dbReference>
<dbReference type="EC" id="2.7.13.3" evidence="2"/>
<evidence type="ECO:0000256" key="4">
    <source>
        <dbReference type="ARBA" id="ARBA00023012"/>
    </source>
</evidence>
<reference evidence="11" key="1">
    <citation type="submission" date="2017-09" db="EMBL/GenBank/DDBJ databases">
        <authorList>
            <person name="Regsiter A."/>
            <person name="William W."/>
        </authorList>
    </citation>
    <scope>NUCLEOTIDE SEQUENCE [LARGE SCALE GENOMIC DNA]</scope>
    <source>
        <strain evidence="11">500-1</strain>
    </source>
</reference>
<dbReference type="PROSITE" id="PS50109">
    <property type="entry name" value="HIS_KIN"/>
    <property type="match status" value="1"/>
</dbReference>
<evidence type="ECO:0000256" key="3">
    <source>
        <dbReference type="ARBA" id="ARBA00022553"/>
    </source>
</evidence>
<keyword evidence="10" id="KW-0808">Transferase</keyword>
<dbReference type="PROSITE" id="PS50110">
    <property type="entry name" value="RESPONSE_REGULATORY"/>
    <property type="match status" value="1"/>
</dbReference>
<feature type="coiled-coil region" evidence="6">
    <location>
        <begin position="8"/>
        <end position="42"/>
    </location>
</feature>
<feature type="domain" description="Histidine kinase" evidence="7">
    <location>
        <begin position="210"/>
        <end position="431"/>
    </location>
</feature>
<dbReference type="EMBL" id="LT907975">
    <property type="protein sequence ID" value="SOB58657.1"/>
    <property type="molecule type" value="Genomic_DNA"/>
</dbReference>
<dbReference type="OrthoDB" id="9816309at2"/>
<dbReference type="Gene3D" id="3.40.50.2300">
    <property type="match status" value="1"/>
</dbReference>
<dbReference type="SUPFAM" id="SSF52172">
    <property type="entry name" value="CheY-like"/>
    <property type="match status" value="1"/>
</dbReference>
<dbReference type="Pfam" id="PF02518">
    <property type="entry name" value="HATPase_c"/>
    <property type="match status" value="1"/>
</dbReference>
<evidence type="ECO:0000259" key="9">
    <source>
        <dbReference type="PROSITE" id="PS50113"/>
    </source>
</evidence>
<comment type="catalytic activity">
    <reaction evidence="1">
        <text>ATP + protein L-histidine = ADP + protein N-phospho-L-histidine.</text>
        <dbReference type="EC" id="2.7.13.3"/>
    </reaction>
</comment>
<dbReference type="InterPro" id="IPR001789">
    <property type="entry name" value="Sig_transdc_resp-reg_receiver"/>
</dbReference>
<dbReference type="PANTHER" id="PTHR45339">
    <property type="entry name" value="HYBRID SIGNAL TRANSDUCTION HISTIDINE KINASE J"/>
    <property type="match status" value="1"/>
</dbReference>
<dbReference type="PROSITE" id="PS50113">
    <property type="entry name" value="PAC"/>
    <property type="match status" value="1"/>
</dbReference>
<dbReference type="SMART" id="SM00387">
    <property type="entry name" value="HATPase_c"/>
    <property type="match status" value="1"/>
</dbReference>
<organism evidence="10 11">
    <name type="scientific">Pseudodesulfovibrio profundus</name>
    <dbReference type="NCBI Taxonomy" id="57320"/>
    <lineage>
        <taxon>Bacteria</taxon>
        <taxon>Pseudomonadati</taxon>
        <taxon>Thermodesulfobacteriota</taxon>
        <taxon>Desulfovibrionia</taxon>
        <taxon>Desulfovibrionales</taxon>
        <taxon>Desulfovibrionaceae</taxon>
    </lineage>
</organism>
<keyword evidence="11" id="KW-1185">Reference proteome</keyword>
<dbReference type="SUPFAM" id="SSF55874">
    <property type="entry name" value="ATPase domain of HSP90 chaperone/DNA topoisomerase II/histidine kinase"/>
    <property type="match status" value="1"/>
</dbReference>
<dbReference type="PANTHER" id="PTHR45339:SF1">
    <property type="entry name" value="HYBRID SIGNAL TRANSDUCTION HISTIDINE KINASE J"/>
    <property type="match status" value="1"/>
</dbReference>
<keyword evidence="3 5" id="KW-0597">Phosphoprotein</keyword>
<accession>A0A2C8F8C1</accession>
<dbReference type="SUPFAM" id="SSF47384">
    <property type="entry name" value="Homodimeric domain of signal transducing histidine kinase"/>
    <property type="match status" value="1"/>
</dbReference>
<dbReference type="InterPro" id="IPR003594">
    <property type="entry name" value="HATPase_dom"/>
</dbReference>
<dbReference type="CDD" id="cd16922">
    <property type="entry name" value="HATPase_EvgS-ArcB-TorS-like"/>
    <property type="match status" value="1"/>
</dbReference>
<evidence type="ECO:0000256" key="6">
    <source>
        <dbReference type="SAM" id="Coils"/>
    </source>
</evidence>
<evidence type="ECO:0000259" key="7">
    <source>
        <dbReference type="PROSITE" id="PS50109"/>
    </source>
</evidence>
<evidence type="ECO:0000259" key="8">
    <source>
        <dbReference type="PROSITE" id="PS50110"/>
    </source>
</evidence>
<evidence type="ECO:0000313" key="10">
    <source>
        <dbReference type="EMBL" id="SOB58657.1"/>
    </source>
</evidence>
<dbReference type="InterPro" id="IPR000700">
    <property type="entry name" value="PAS-assoc_C"/>
</dbReference>
<evidence type="ECO:0000256" key="2">
    <source>
        <dbReference type="ARBA" id="ARBA00012438"/>
    </source>
</evidence>
<feature type="domain" description="PAC" evidence="9">
    <location>
        <begin position="121"/>
        <end position="174"/>
    </location>
</feature>
<dbReference type="FunFam" id="3.30.565.10:FF:000010">
    <property type="entry name" value="Sensor histidine kinase RcsC"/>
    <property type="match status" value="1"/>
</dbReference>
<dbReference type="CDD" id="cd00082">
    <property type="entry name" value="HisKA"/>
    <property type="match status" value="1"/>
</dbReference>
<dbReference type="Proteomes" id="UP000219215">
    <property type="component" value="Chromosome DPRO"/>
</dbReference>
<evidence type="ECO:0000313" key="11">
    <source>
        <dbReference type="Proteomes" id="UP000219215"/>
    </source>
</evidence>
<feature type="modified residue" description="4-aspartylphosphate" evidence="5">
    <location>
        <position position="519"/>
    </location>
</feature>
<protein>
    <recommendedName>
        <fullName evidence="2">histidine kinase</fullName>
        <ecNumber evidence="2">2.7.13.3</ecNumber>
    </recommendedName>
</protein>
<dbReference type="GO" id="GO:0000155">
    <property type="term" value="F:phosphorelay sensor kinase activity"/>
    <property type="evidence" value="ECO:0007669"/>
    <property type="project" value="InterPro"/>
</dbReference>
<keyword evidence="6" id="KW-0175">Coiled coil</keyword>
<dbReference type="AlphaFoldDB" id="A0A2C8F8C1"/>
<dbReference type="InterPro" id="IPR005467">
    <property type="entry name" value="His_kinase_dom"/>
</dbReference>